<evidence type="ECO:0000256" key="4">
    <source>
        <dbReference type="RuleBase" id="RU004262"/>
    </source>
</evidence>
<dbReference type="AlphaFoldDB" id="A0A9R0CYT1"/>
<dbReference type="SUPFAM" id="SSF53474">
    <property type="entry name" value="alpha/beta-Hydrolases"/>
    <property type="match status" value="1"/>
</dbReference>
<name>A0A9R0CYT1_SPOFR</name>
<organism evidence="7 8">
    <name type="scientific">Spodoptera frugiperda</name>
    <name type="common">Fall armyworm</name>
    <dbReference type="NCBI Taxonomy" id="7108"/>
    <lineage>
        <taxon>Eukaryota</taxon>
        <taxon>Metazoa</taxon>
        <taxon>Ecdysozoa</taxon>
        <taxon>Arthropoda</taxon>
        <taxon>Hexapoda</taxon>
        <taxon>Insecta</taxon>
        <taxon>Pterygota</taxon>
        <taxon>Neoptera</taxon>
        <taxon>Endopterygota</taxon>
        <taxon>Lepidoptera</taxon>
        <taxon>Glossata</taxon>
        <taxon>Ditrysia</taxon>
        <taxon>Noctuoidea</taxon>
        <taxon>Noctuidae</taxon>
        <taxon>Amphipyrinae</taxon>
        <taxon>Spodoptera</taxon>
    </lineage>
</organism>
<dbReference type="PANTHER" id="PTHR11610:SF178">
    <property type="entry name" value="LIPASE MEMBER H-A-LIKE PROTEIN"/>
    <property type="match status" value="1"/>
</dbReference>
<evidence type="ECO:0000256" key="1">
    <source>
        <dbReference type="ARBA" id="ARBA00004613"/>
    </source>
</evidence>
<dbReference type="InterPro" id="IPR000734">
    <property type="entry name" value="TAG_lipase"/>
</dbReference>
<dbReference type="Gene3D" id="3.40.50.1820">
    <property type="entry name" value="alpha/beta hydrolase"/>
    <property type="match status" value="1"/>
</dbReference>
<dbReference type="OrthoDB" id="199913at2759"/>
<dbReference type="InterPro" id="IPR013818">
    <property type="entry name" value="Lipase"/>
</dbReference>
<feature type="signal peptide" evidence="5">
    <location>
        <begin position="1"/>
        <end position="20"/>
    </location>
</feature>
<feature type="domain" description="Lipase" evidence="6">
    <location>
        <begin position="73"/>
        <end position="356"/>
    </location>
</feature>
<dbReference type="InterPro" id="IPR029058">
    <property type="entry name" value="AB_hydrolase_fold"/>
</dbReference>
<gene>
    <name evidence="8" type="primary">LOC118265319</name>
</gene>
<proteinExistence type="inferred from homology"/>
<comment type="similarity">
    <text evidence="2 4">Belongs to the AB hydrolase superfamily. Lipase family.</text>
</comment>
<evidence type="ECO:0000259" key="6">
    <source>
        <dbReference type="Pfam" id="PF00151"/>
    </source>
</evidence>
<comment type="subcellular location">
    <subcellularLocation>
        <location evidence="1">Secreted</location>
    </subcellularLocation>
</comment>
<dbReference type="GO" id="GO:0016298">
    <property type="term" value="F:lipase activity"/>
    <property type="evidence" value="ECO:0007669"/>
    <property type="project" value="InterPro"/>
</dbReference>
<dbReference type="GO" id="GO:0005615">
    <property type="term" value="C:extracellular space"/>
    <property type="evidence" value="ECO:0007669"/>
    <property type="project" value="TreeGrafter"/>
</dbReference>
<dbReference type="RefSeq" id="XP_035434028.2">
    <property type="nucleotide sequence ID" value="XM_035578135.2"/>
</dbReference>
<dbReference type="InterPro" id="IPR033906">
    <property type="entry name" value="Lipase_N"/>
</dbReference>
<evidence type="ECO:0000256" key="5">
    <source>
        <dbReference type="SAM" id="SignalP"/>
    </source>
</evidence>
<dbReference type="Proteomes" id="UP000829999">
    <property type="component" value="Chromosome 28"/>
</dbReference>
<evidence type="ECO:0000256" key="3">
    <source>
        <dbReference type="ARBA" id="ARBA00022525"/>
    </source>
</evidence>
<dbReference type="GO" id="GO:0016042">
    <property type="term" value="P:lipid catabolic process"/>
    <property type="evidence" value="ECO:0007669"/>
    <property type="project" value="TreeGrafter"/>
</dbReference>
<evidence type="ECO:0000256" key="2">
    <source>
        <dbReference type="ARBA" id="ARBA00010701"/>
    </source>
</evidence>
<dbReference type="GeneID" id="118265319"/>
<accession>A0A9R0CYT1</accession>
<reference evidence="8" key="1">
    <citation type="submission" date="2025-08" db="UniProtKB">
        <authorList>
            <consortium name="RefSeq"/>
        </authorList>
    </citation>
    <scope>IDENTIFICATION</scope>
    <source>
        <tissue evidence="8">Whole larval tissue</tissue>
    </source>
</reference>
<dbReference type="PANTHER" id="PTHR11610">
    <property type="entry name" value="LIPASE"/>
    <property type="match status" value="1"/>
</dbReference>
<evidence type="ECO:0000313" key="7">
    <source>
        <dbReference type="Proteomes" id="UP000829999"/>
    </source>
</evidence>
<sequence length="360" mass="40744">MRLLNISLLVFYIVIDFVYMHNSTFQDVGHLSYDDDGYGTRWIYFPDGDGYPHYVNLTIVEEEPLTHRLTTNADILFRLYIKGNDTKSYILLDGDGRAINKSDRSMTEEMMSSKQPLKLLTHGWLSSVDNPGVPDLKDAYLETRNVVVITVDWSATASNIFYPWVANETKYIGARIASFLDGLNKWYNVTGEQVHLIGHSLGAHVMGIAAAQTKMRVNRITGLDPARPFFEFPSHLNDSQKLDPSDADFVDIIHTCAGLLGFLSPIGTADFYPNNGVAPQPGCEDIVKFFDGCSHGRSFYYFMDSIKYPKSFPTYRCESWNDFLNKQCDQHGYMGEGVNRTMKGKYFLITNSFQPFGKGV</sequence>
<feature type="chain" id="PRO_5040471143" evidence="5">
    <location>
        <begin position="21"/>
        <end position="360"/>
    </location>
</feature>
<dbReference type="CDD" id="cd00707">
    <property type="entry name" value="Pancreat_lipase_like"/>
    <property type="match status" value="1"/>
</dbReference>
<keyword evidence="3" id="KW-0964">Secreted</keyword>
<protein>
    <submittedName>
        <fullName evidence="8">Phospholipase A1</fullName>
    </submittedName>
</protein>
<evidence type="ECO:0000313" key="8">
    <source>
        <dbReference type="RefSeq" id="XP_035434028.2"/>
    </source>
</evidence>
<keyword evidence="5" id="KW-0732">Signal</keyword>
<dbReference type="Pfam" id="PF00151">
    <property type="entry name" value="Lipase"/>
    <property type="match status" value="1"/>
</dbReference>
<dbReference type="PRINTS" id="PR00821">
    <property type="entry name" value="TAGLIPASE"/>
</dbReference>
<keyword evidence="7" id="KW-1185">Reference proteome</keyword>